<dbReference type="AlphaFoldDB" id="A0A5B7EXH3"/>
<proteinExistence type="predicted"/>
<evidence type="ECO:0000313" key="1">
    <source>
        <dbReference type="EMBL" id="MPC38165.1"/>
    </source>
</evidence>
<keyword evidence="2" id="KW-1185">Reference proteome</keyword>
<name>A0A5B7EXH3_PORTR</name>
<protein>
    <submittedName>
        <fullName evidence="1">Fibrillin-2</fullName>
    </submittedName>
</protein>
<reference evidence="1 2" key="1">
    <citation type="submission" date="2019-05" db="EMBL/GenBank/DDBJ databases">
        <title>Another draft genome of Portunus trituberculatus and its Hox gene families provides insights of decapod evolution.</title>
        <authorList>
            <person name="Jeong J.-H."/>
            <person name="Song I."/>
            <person name="Kim S."/>
            <person name="Choi T."/>
            <person name="Kim D."/>
            <person name="Ryu S."/>
            <person name="Kim W."/>
        </authorList>
    </citation>
    <scope>NUCLEOTIDE SEQUENCE [LARGE SCALE GENOMIC DNA]</scope>
    <source>
        <tissue evidence="1">Muscle</tissue>
    </source>
</reference>
<dbReference type="Proteomes" id="UP000324222">
    <property type="component" value="Unassembled WGS sequence"/>
</dbReference>
<dbReference type="EMBL" id="VSRR010003999">
    <property type="protein sequence ID" value="MPC38165.1"/>
    <property type="molecule type" value="Genomic_DNA"/>
</dbReference>
<evidence type="ECO:0000313" key="2">
    <source>
        <dbReference type="Proteomes" id="UP000324222"/>
    </source>
</evidence>
<sequence length="192" mass="21753">MVVVEVEVLVAVQEECIGKAMFNGQNAPSGRKKRSVMSEVISPIMLAPVSANLTDNEVVLVHAYNHTHRVVRRSLETELKRQESIAQRSSKNPIVLKVSLDQTRRRTRLIKLKPAITYLQNNVKYEIVQGNDDGIFEMRSHHHGTASLHFKHHLHQPAAYDIEIVGRPLDYSNINDGAHSDLDMNLRIIVTH</sequence>
<comment type="caution">
    <text evidence="1">The sequence shown here is derived from an EMBL/GenBank/DDBJ whole genome shotgun (WGS) entry which is preliminary data.</text>
</comment>
<dbReference type="OrthoDB" id="10045365at2759"/>
<organism evidence="1 2">
    <name type="scientific">Portunus trituberculatus</name>
    <name type="common">Swimming crab</name>
    <name type="synonym">Neptunus trituberculatus</name>
    <dbReference type="NCBI Taxonomy" id="210409"/>
    <lineage>
        <taxon>Eukaryota</taxon>
        <taxon>Metazoa</taxon>
        <taxon>Ecdysozoa</taxon>
        <taxon>Arthropoda</taxon>
        <taxon>Crustacea</taxon>
        <taxon>Multicrustacea</taxon>
        <taxon>Malacostraca</taxon>
        <taxon>Eumalacostraca</taxon>
        <taxon>Eucarida</taxon>
        <taxon>Decapoda</taxon>
        <taxon>Pleocyemata</taxon>
        <taxon>Brachyura</taxon>
        <taxon>Eubrachyura</taxon>
        <taxon>Portunoidea</taxon>
        <taxon>Portunidae</taxon>
        <taxon>Portuninae</taxon>
        <taxon>Portunus</taxon>
    </lineage>
</organism>
<gene>
    <name evidence="1" type="primary">Fbn2_2</name>
    <name evidence="1" type="ORF">E2C01_031669</name>
</gene>
<accession>A0A5B7EXH3</accession>